<dbReference type="EMBL" id="ML005721">
    <property type="protein sequence ID" value="RKP17680.1"/>
    <property type="molecule type" value="Genomic_DNA"/>
</dbReference>
<keyword evidence="3" id="KW-1185">Reference proteome</keyword>
<evidence type="ECO:0000313" key="3">
    <source>
        <dbReference type="Proteomes" id="UP000030755"/>
    </source>
</evidence>
<name>A0A075ARX1_ROZAC</name>
<reference evidence="1 3" key="1">
    <citation type="journal article" date="2013" name="Curr. Biol.">
        <title>Shared signatures of parasitism and phylogenomics unite Cryptomycota and microsporidia.</title>
        <authorList>
            <person name="James T.Y."/>
            <person name="Pelin A."/>
            <person name="Bonen L."/>
            <person name="Ahrendt S."/>
            <person name="Sain D."/>
            <person name="Corradi N."/>
            <person name="Stajich J.E."/>
        </authorList>
    </citation>
    <scope>NUCLEOTIDE SEQUENCE [LARGE SCALE GENOMIC DNA]</scope>
    <source>
        <strain evidence="1">CSF55</strain>
        <strain evidence="1">CSF55</strain>
    </source>
</reference>
<dbReference type="Proteomes" id="UP000281549">
    <property type="component" value="Unassembled WGS sequence"/>
</dbReference>
<reference evidence="4" key="2">
    <citation type="journal article" date="2018" name="Nat. Microbiol.">
        <title>Leveraging single-cell genomics to expand the fungal tree of life.</title>
        <authorList>
            <person name="Ahrendt S.R."/>
            <person name="Quandt C.A."/>
            <person name="Ciobanu D."/>
            <person name="Clum A."/>
            <person name="Salamov A."/>
            <person name="Andreopoulos B."/>
            <person name="Cheng J.F."/>
            <person name="Woyke T."/>
            <person name="Pelin A."/>
            <person name="Henrissat B."/>
            <person name="Reynolds N.K."/>
            <person name="Benny G.L."/>
            <person name="Smith M.E."/>
            <person name="James T.Y."/>
            <person name="Grigoriev I.V."/>
        </authorList>
    </citation>
    <scope>NUCLEOTIDE SEQUENCE [LARGE SCALE GENOMIC DNA]</scope>
    <source>
        <strain evidence="4">CSF55</strain>
    </source>
</reference>
<evidence type="ECO:0000313" key="1">
    <source>
        <dbReference type="EMBL" id="EPZ32925.1"/>
    </source>
</evidence>
<gene>
    <name evidence="1" type="ORF">O9G_002843</name>
    <name evidence="2" type="ORF">ROZALSC1DRAFT_30552</name>
</gene>
<protein>
    <submittedName>
        <fullName evidence="1">Uncharacterized protein</fullName>
    </submittedName>
</protein>
<dbReference type="AlphaFoldDB" id="A0A075ARX1"/>
<accession>A0A075ARX1</accession>
<evidence type="ECO:0000313" key="4">
    <source>
        <dbReference type="Proteomes" id="UP000281549"/>
    </source>
</evidence>
<proteinExistence type="predicted"/>
<dbReference type="HOGENOM" id="CLU_2400923_0_0_1"/>
<dbReference type="EMBL" id="KE561096">
    <property type="protein sequence ID" value="EPZ32925.1"/>
    <property type="molecule type" value="Genomic_DNA"/>
</dbReference>
<evidence type="ECO:0000313" key="2">
    <source>
        <dbReference type="EMBL" id="RKP17680.1"/>
    </source>
</evidence>
<reference evidence="2" key="3">
    <citation type="submission" date="2018-08" db="EMBL/GenBank/DDBJ databases">
        <title>Leveraging single-cell genomics to expand the Fungal Tree of Life.</title>
        <authorList>
            <consortium name="DOE Joint Genome Institute"/>
            <person name="Ahrendt S.R."/>
            <person name="Quandt C.A."/>
            <person name="Ciobanu D."/>
            <person name="Clum A."/>
            <person name="Salamov A."/>
            <person name="Andreopoulos B."/>
            <person name="Cheng J.-F."/>
            <person name="Woyke T."/>
            <person name="Pelin A."/>
            <person name="Henrissat B."/>
            <person name="Reynolds N."/>
            <person name="Benny G.L."/>
            <person name="Smith M.E."/>
            <person name="James T.Y."/>
            <person name="Grigoriev I.V."/>
        </authorList>
    </citation>
    <scope>NUCLEOTIDE SEQUENCE</scope>
    <source>
        <strain evidence="2">CSF55</strain>
    </source>
</reference>
<organism evidence="1 3">
    <name type="scientific">Rozella allomycis (strain CSF55)</name>
    <dbReference type="NCBI Taxonomy" id="988480"/>
    <lineage>
        <taxon>Eukaryota</taxon>
        <taxon>Fungi</taxon>
        <taxon>Fungi incertae sedis</taxon>
        <taxon>Cryptomycota</taxon>
        <taxon>Cryptomycota incertae sedis</taxon>
        <taxon>Rozella</taxon>
    </lineage>
</organism>
<sequence length="93" mass="10672">MYEHVKLYRVNTNRLPTCLGHCHSNKKHVRLLITGEWVCLYPVQNVITMSGPGDNTLVNSTHCKTAIYSFHELRQATARRVDITNGLDVRHDI</sequence>
<dbReference type="Proteomes" id="UP000030755">
    <property type="component" value="Unassembled WGS sequence"/>
</dbReference>